<protein>
    <submittedName>
        <fullName evidence="6">Carbohydrate kinase</fullName>
    </submittedName>
</protein>
<keyword evidence="2" id="KW-0808">Transferase</keyword>
<evidence type="ECO:0000259" key="5">
    <source>
        <dbReference type="Pfam" id="PF02782"/>
    </source>
</evidence>
<dbReference type="CDD" id="cd07779">
    <property type="entry name" value="ASKHA_NBD_FGGY_YgcE-like"/>
    <property type="match status" value="1"/>
</dbReference>
<dbReference type="PANTHER" id="PTHR43095:SF5">
    <property type="entry name" value="XYLULOSE KINASE"/>
    <property type="match status" value="1"/>
</dbReference>
<evidence type="ECO:0000256" key="3">
    <source>
        <dbReference type="ARBA" id="ARBA00022777"/>
    </source>
</evidence>
<reference evidence="6 7" key="1">
    <citation type="submission" date="2014-01" db="EMBL/GenBank/DDBJ databases">
        <title>Genome sequencing of Thermotog hypogea.</title>
        <authorList>
            <person name="Zhang X."/>
            <person name="Alvare G."/>
            <person name="Fristensky B."/>
            <person name="Chen L."/>
            <person name="Suen T."/>
            <person name="Chen Q."/>
            <person name="Ma K."/>
        </authorList>
    </citation>
    <scope>NUCLEOTIDE SEQUENCE [LARGE SCALE GENOMIC DNA]</scope>
    <source>
        <strain evidence="6 7">DSM 11164</strain>
    </source>
</reference>
<dbReference type="InterPro" id="IPR043129">
    <property type="entry name" value="ATPase_NBD"/>
</dbReference>
<dbReference type="InterPro" id="IPR018485">
    <property type="entry name" value="FGGY_C"/>
</dbReference>
<dbReference type="InterPro" id="IPR000577">
    <property type="entry name" value="Carb_kinase_FGGY"/>
</dbReference>
<dbReference type="InterPro" id="IPR018484">
    <property type="entry name" value="FGGY_N"/>
</dbReference>
<dbReference type="SUPFAM" id="SSF53067">
    <property type="entry name" value="Actin-like ATPase domain"/>
    <property type="match status" value="2"/>
</dbReference>
<gene>
    <name evidence="6" type="ORF">AJ81_06200</name>
</gene>
<keyword evidence="7" id="KW-1185">Reference proteome</keyword>
<dbReference type="PATRIC" id="fig|1123384.7.peg.1246"/>
<evidence type="ECO:0000259" key="4">
    <source>
        <dbReference type="Pfam" id="PF00370"/>
    </source>
</evidence>
<sequence length="518" mass="58094">MSKLVLSVDCGTQSLKALAFDETGNLVDMCKAEYPQTYVSPKPGWAEQDLQVYESALSKACKTLFENGKVKPEEILAISVTSQRDTCVFLAKDGRPLKRAILWLDQRMAQYDAKLPLHFKIGFKIVGMEKAAMISSKKCKANWVRQNEPEIWKETHKFLLLSGWFNYLLTGKFVDSIASQIGHIPFNYKKQTWADPKRDFHPYLFPIDRNKLPELVAPGTIVGGLTSQASKLTGLKEGTPVIASGSDKGCETLGAGCIEESMACASLGTTTTLQITSEKYLEPIKFMPSYPAVIPGKFNPEVEIFRGFWMVTWFKEQFASVEAQIARERNVSTEEVLEELLLQTEPGSFGLVLQPYWGAGLKQPEARGAIVGFGDVHNRAYLYRSIIEGLAYALRDAAEKIEKVSKTAIEKIVATGGGSRSNMVCQILSDVLNRKVLRTHVYEAAGLGSAIVSFCGLGFYKSFEEAVGKMVRYVHECDPNPERTSLYQKLYRSVYKRLYPRLRPLYRAMQRITNYPEM</sequence>
<dbReference type="STRING" id="1123384.AJ81_06200"/>
<evidence type="ECO:0000256" key="2">
    <source>
        <dbReference type="ARBA" id="ARBA00022679"/>
    </source>
</evidence>
<evidence type="ECO:0000256" key="1">
    <source>
        <dbReference type="ARBA" id="ARBA00009156"/>
    </source>
</evidence>
<dbReference type="Gene3D" id="3.30.420.40">
    <property type="match status" value="2"/>
</dbReference>
<dbReference type="EMBL" id="CP007141">
    <property type="protein sequence ID" value="AJC73850.1"/>
    <property type="molecule type" value="Genomic_DNA"/>
</dbReference>
<feature type="domain" description="Carbohydrate kinase FGGY N-terminal" evidence="4">
    <location>
        <begin position="5"/>
        <end position="253"/>
    </location>
</feature>
<dbReference type="Pfam" id="PF00370">
    <property type="entry name" value="FGGY_N"/>
    <property type="match status" value="1"/>
</dbReference>
<accession>A0A0X1KRN0</accession>
<proteinExistence type="inferred from homology"/>
<dbReference type="KEGG" id="phy:AJ81_06200"/>
<dbReference type="RefSeq" id="WP_031505403.1">
    <property type="nucleotide sequence ID" value="NC_022795.1"/>
</dbReference>
<dbReference type="Pfam" id="PF02782">
    <property type="entry name" value="FGGY_C"/>
    <property type="match status" value="1"/>
</dbReference>
<dbReference type="AlphaFoldDB" id="A0A0X1KRN0"/>
<name>A0A0X1KRN0_9THEM</name>
<feature type="domain" description="Carbohydrate kinase FGGY C-terminal" evidence="5">
    <location>
        <begin position="265"/>
        <end position="453"/>
    </location>
</feature>
<dbReference type="PIRSF" id="PIRSF000538">
    <property type="entry name" value="GlpK"/>
    <property type="match status" value="1"/>
</dbReference>
<organism evidence="6 7">
    <name type="scientific">Pseudothermotoga hypogea DSM 11164 = NBRC 106472</name>
    <dbReference type="NCBI Taxonomy" id="1123384"/>
    <lineage>
        <taxon>Bacteria</taxon>
        <taxon>Thermotogati</taxon>
        <taxon>Thermotogota</taxon>
        <taxon>Thermotogae</taxon>
        <taxon>Thermotogales</taxon>
        <taxon>Thermotogaceae</taxon>
        <taxon>Pseudothermotoga</taxon>
    </lineage>
</organism>
<keyword evidence="3 6" id="KW-0418">Kinase</keyword>
<evidence type="ECO:0000313" key="6">
    <source>
        <dbReference type="EMBL" id="AJC73850.1"/>
    </source>
</evidence>
<dbReference type="Proteomes" id="UP000077469">
    <property type="component" value="Chromosome"/>
</dbReference>
<dbReference type="InterPro" id="IPR050406">
    <property type="entry name" value="FGGY_Carb_Kinase"/>
</dbReference>
<dbReference type="GO" id="GO:0005975">
    <property type="term" value="P:carbohydrate metabolic process"/>
    <property type="evidence" value="ECO:0007669"/>
    <property type="project" value="InterPro"/>
</dbReference>
<comment type="similarity">
    <text evidence="1">Belongs to the FGGY kinase family.</text>
</comment>
<dbReference type="GO" id="GO:0016301">
    <property type="term" value="F:kinase activity"/>
    <property type="evidence" value="ECO:0007669"/>
    <property type="project" value="UniProtKB-KW"/>
</dbReference>
<dbReference type="PaxDb" id="1123384-AJ81_06200"/>
<dbReference type="OrthoDB" id="39631at2"/>
<dbReference type="PANTHER" id="PTHR43095">
    <property type="entry name" value="SUGAR KINASE"/>
    <property type="match status" value="1"/>
</dbReference>
<evidence type="ECO:0000313" key="7">
    <source>
        <dbReference type="Proteomes" id="UP000077469"/>
    </source>
</evidence>